<dbReference type="RefSeq" id="WP_241793814.1">
    <property type="nucleotide sequence ID" value="NZ_JALBUU010000095.1"/>
</dbReference>
<feature type="non-terminal residue" evidence="3">
    <location>
        <position position="274"/>
    </location>
</feature>
<evidence type="ECO:0000256" key="1">
    <source>
        <dbReference type="SAM" id="Phobius"/>
    </source>
</evidence>
<evidence type="ECO:0000313" key="3">
    <source>
        <dbReference type="EMBL" id="MCI0756166.1"/>
    </source>
</evidence>
<keyword evidence="1" id="KW-1133">Transmembrane helix</keyword>
<dbReference type="EMBL" id="JALBUU010000095">
    <property type="protein sequence ID" value="MCI0756166.1"/>
    <property type="molecule type" value="Genomic_DNA"/>
</dbReference>
<feature type="domain" description="HAMP" evidence="2">
    <location>
        <begin position="217"/>
        <end position="270"/>
    </location>
</feature>
<dbReference type="PROSITE" id="PS50885">
    <property type="entry name" value="HAMP"/>
    <property type="match status" value="1"/>
</dbReference>
<name>A0ABS9WA33_9PROT</name>
<dbReference type="InterPro" id="IPR003660">
    <property type="entry name" value="HAMP_dom"/>
</dbReference>
<reference evidence="3 4" key="1">
    <citation type="submission" date="2022-03" db="EMBL/GenBank/DDBJ databases">
        <title>Complete genome analysis of Roseomonas KG 17.1 : a prolific producer of plant growth promoters.</title>
        <authorList>
            <person name="Saadouli I."/>
            <person name="Najjari A."/>
            <person name="Mosbah A."/>
            <person name="Ouzari H.I."/>
        </authorList>
    </citation>
    <scope>NUCLEOTIDE SEQUENCE [LARGE SCALE GENOMIC DNA]</scope>
    <source>
        <strain evidence="3 4">KG17-1</strain>
    </source>
</reference>
<dbReference type="Proteomes" id="UP001201985">
    <property type="component" value="Unassembled WGS sequence"/>
</dbReference>
<protein>
    <submittedName>
        <fullName evidence="3">MCP four helix bundle domain-containing protein</fullName>
    </submittedName>
</protein>
<dbReference type="SMART" id="SM00304">
    <property type="entry name" value="HAMP"/>
    <property type="match status" value="1"/>
</dbReference>
<accession>A0ABS9WA33</accession>
<evidence type="ECO:0000313" key="4">
    <source>
        <dbReference type="Proteomes" id="UP001201985"/>
    </source>
</evidence>
<proteinExistence type="predicted"/>
<keyword evidence="1" id="KW-0812">Transmembrane</keyword>
<dbReference type="SUPFAM" id="SSF158472">
    <property type="entry name" value="HAMP domain-like"/>
    <property type="match status" value="1"/>
</dbReference>
<dbReference type="Gene3D" id="6.10.340.10">
    <property type="match status" value="1"/>
</dbReference>
<evidence type="ECO:0000259" key="2">
    <source>
        <dbReference type="PROSITE" id="PS50885"/>
    </source>
</evidence>
<keyword evidence="4" id="KW-1185">Reference proteome</keyword>
<gene>
    <name evidence="3" type="ORF">MON41_21130</name>
</gene>
<dbReference type="InterPro" id="IPR024478">
    <property type="entry name" value="HlyB_4HB_MCP"/>
</dbReference>
<sequence length="274" mass="28842">MKVIDMGLFNNLSIRSKVISAFAGVLLCGTALGVWAVVEVRQLNASTAQINDKVGDLRLLSGMGVQLERIRLTDGLLVIAQTPDEQADLARSSADARRKFTTTLADYEATLSSGEERQLADGIRSGWERFEAAERVLAPLVQDGDRPKAEAALSGGIRREGVGLRSAIEKAAAHQERQADSVVTAAAAIGASAVTWIAVLLAMMVVVCVLAGTSMVRGVAAPVRAMTAAMRRLADRDMAVLIPGAGRGDEVGGMAAAVQVFKDNMITADRLAAE</sequence>
<comment type="caution">
    <text evidence="3">The sequence shown here is derived from an EMBL/GenBank/DDBJ whole genome shotgun (WGS) entry which is preliminary data.</text>
</comment>
<organism evidence="3 4">
    <name type="scientific">Teichococcus vastitatis</name>
    <dbReference type="NCBI Taxonomy" id="2307076"/>
    <lineage>
        <taxon>Bacteria</taxon>
        <taxon>Pseudomonadati</taxon>
        <taxon>Pseudomonadota</taxon>
        <taxon>Alphaproteobacteria</taxon>
        <taxon>Acetobacterales</taxon>
        <taxon>Roseomonadaceae</taxon>
        <taxon>Roseomonas</taxon>
    </lineage>
</organism>
<dbReference type="Pfam" id="PF12729">
    <property type="entry name" value="4HB_MCP_1"/>
    <property type="match status" value="1"/>
</dbReference>
<keyword evidence="1" id="KW-0472">Membrane</keyword>
<feature type="transmembrane region" description="Helical" evidence="1">
    <location>
        <begin position="193"/>
        <end position="216"/>
    </location>
</feature>
<dbReference type="Pfam" id="PF00672">
    <property type="entry name" value="HAMP"/>
    <property type="match status" value="1"/>
</dbReference>